<dbReference type="InterPro" id="IPR001841">
    <property type="entry name" value="Znf_RING"/>
</dbReference>
<dbReference type="GO" id="GO:0008270">
    <property type="term" value="F:zinc ion binding"/>
    <property type="evidence" value="ECO:0007669"/>
    <property type="project" value="UniProtKB-KW"/>
</dbReference>
<protein>
    <recommendedName>
        <fullName evidence="2">RING-type domain-containing protein</fullName>
    </recommendedName>
</protein>
<reference evidence="3" key="1">
    <citation type="submission" date="2016-10" db="EMBL/GenBank/DDBJ databases">
        <authorList>
            <person name="Benchimol M."/>
            <person name="Almeida L.G."/>
            <person name="Vasconcelos A.T."/>
            <person name="Perreira-Neves A."/>
            <person name="Rosa I.A."/>
            <person name="Tasca T."/>
            <person name="Bogo M.R."/>
            <person name="de Souza W."/>
        </authorList>
    </citation>
    <scope>NUCLEOTIDE SEQUENCE [LARGE SCALE GENOMIC DNA]</scope>
    <source>
        <strain evidence="3">K</strain>
    </source>
</reference>
<dbReference type="EMBL" id="MLAK01000838">
    <property type="protein sequence ID" value="OHT03142.1"/>
    <property type="molecule type" value="Genomic_DNA"/>
</dbReference>
<accession>A0A1J4K073</accession>
<dbReference type="SUPFAM" id="SSF57850">
    <property type="entry name" value="RING/U-box"/>
    <property type="match status" value="1"/>
</dbReference>
<dbReference type="RefSeq" id="XP_068356278.1">
    <property type="nucleotide sequence ID" value="XM_068493312.1"/>
</dbReference>
<dbReference type="GeneID" id="94828016"/>
<sequence length="257" mass="30433">MLFSMNGLYSNIGKMNKAFQKLVFPLYYQKLFSETKYNSDISIREYLRLFCAYKDCAIYLSDIDSPNYQQKALIMGNLQSIKEINPFITCSDFKIIRGNIFQEICNLYDYIVNSLSLLKAILVYADRPQEPIKTLYQKMLKYKSEIEETKVYKFKNPKTLQDINLSSIISKDFNIFYEEIVNNNKKISDHMDLLREQHHMCIICRNKPAVYFAKPCCHPNFCTSCLNDFVKQNFTYNRCLNCKEIVKSIESNRFFQF</sequence>
<dbReference type="Proteomes" id="UP000179807">
    <property type="component" value="Unassembled WGS sequence"/>
</dbReference>
<evidence type="ECO:0000313" key="4">
    <source>
        <dbReference type="Proteomes" id="UP000179807"/>
    </source>
</evidence>
<keyword evidence="1" id="KW-0863">Zinc-finger</keyword>
<dbReference type="VEuPathDB" id="TrichDB:TRFO_06803"/>
<evidence type="ECO:0000313" key="3">
    <source>
        <dbReference type="EMBL" id="OHT03142.1"/>
    </source>
</evidence>
<evidence type="ECO:0000256" key="1">
    <source>
        <dbReference type="PROSITE-ProRule" id="PRU00175"/>
    </source>
</evidence>
<keyword evidence="4" id="KW-1185">Reference proteome</keyword>
<gene>
    <name evidence="3" type="ORF">TRFO_06803</name>
</gene>
<name>A0A1J4K073_9EUKA</name>
<dbReference type="Gene3D" id="3.30.40.10">
    <property type="entry name" value="Zinc/RING finger domain, C3HC4 (zinc finger)"/>
    <property type="match status" value="1"/>
</dbReference>
<dbReference type="AlphaFoldDB" id="A0A1J4K073"/>
<keyword evidence="1" id="KW-0862">Zinc</keyword>
<dbReference type="InterPro" id="IPR013083">
    <property type="entry name" value="Znf_RING/FYVE/PHD"/>
</dbReference>
<dbReference type="PROSITE" id="PS50089">
    <property type="entry name" value="ZF_RING_2"/>
    <property type="match status" value="1"/>
</dbReference>
<evidence type="ECO:0000259" key="2">
    <source>
        <dbReference type="PROSITE" id="PS50089"/>
    </source>
</evidence>
<proteinExistence type="predicted"/>
<feature type="domain" description="RING-type" evidence="2">
    <location>
        <begin position="201"/>
        <end position="243"/>
    </location>
</feature>
<keyword evidence="1" id="KW-0479">Metal-binding</keyword>
<comment type="caution">
    <text evidence="3">The sequence shown here is derived from an EMBL/GenBank/DDBJ whole genome shotgun (WGS) entry which is preliminary data.</text>
</comment>
<organism evidence="3 4">
    <name type="scientific">Tritrichomonas foetus</name>
    <dbReference type="NCBI Taxonomy" id="1144522"/>
    <lineage>
        <taxon>Eukaryota</taxon>
        <taxon>Metamonada</taxon>
        <taxon>Parabasalia</taxon>
        <taxon>Tritrichomonadida</taxon>
        <taxon>Tritrichomonadidae</taxon>
        <taxon>Tritrichomonas</taxon>
    </lineage>
</organism>